<protein>
    <submittedName>
        <fullName evidence="3">Uncharacterized protein</fullName>
    </submittedName>
</protein>
<keyword evidence="2" id="KW-0472">Membrane</keyword>
<feature type="region of interest" description="Disordered" evidence="1">
    <location>
        <begin position="45"/>
        <end position="82"/>
    </location>
</feature>
<evidence type="ECO:0000313" key="4">
    <source>
        <dbReference type="Proteomes" id="UP001358417"/>
    </source>
</evidence>
<dbReference type="AlphaFoldDB" id="A0AAV9NRS2"/>
<keyword evidence="4" id="KW-1185">Reference proteome</keyword>
<feature type="transmembrane region" description="Helical" evidence="2">
    <location>
        <begin position="12"/>
        <end position="33"/>
    </location>
</feature>
<dbReference type="EMBL" id="JAVRRD010000002">
    <property type="protein sequence ID" value="KAK5062712.1"/>
    <property type="molecule type" value="Genomic_DNA"/>
</dbReference>
<sequence length="118" mass="13723">MANIVRQKWRYQVTTIQTAGILVTALLGAASFFQNRFLEKEVSKHSDGLDTLRTSQKDLNTNQKQLETNQKQLETNQEQHTSSLKILQTDVRKILKGFEEVDKQLLETRRNMEEMEKA</sequence>
<comment type="caution">
    <text evidence="3">The sequence shown here is derived from an EMBL/GenBank/DDBJ whole genome shotgun (WGS) entry which is preliminary data.</text>
</comment>
<evidence type="ECO:0000256" key="1">
    <source>
        <dbReference type="SAM" id="MobiDB-lite"/>
    </source>
</evidence>
<organism evidence="3 4">
    <name type="scientific">Exophiala bonariae</name>
    <dbReference type="NCBI Taxonomy" id="1690606"/>
    <lineage>
        <taxon>Eukaryota</taxon>
        <taxon>Fungi</taxon>
        <taxon>Dikarya</taxon>
        <taxon>Ascomycota</taxon>
        <taxon>Pezizomycotina</taxon>
        <taxon>Eurotiomycetes</taxon>
        <taxon>Chaetothyriomycetidae</taxon>
        <taxon>Chaetothyriales</taxon>
        <taxon>Herpotrichiellaceae</taxon>
        <taxon>Exophiala</taxon>
    </lineage>
</organism>
<dbReference type="RefSeq" id="XP_064710984.1">
    <property type="nucleotide sequence ID" value="XM_064848360.1"/>
</dbReference>
<name>A0AAV9NRS2_9EURO</name>
<keyword evidence="2" id="KW-0812">Transmembrane</keyword>
<evidence type="ECO:0000256" key="2">
    <source>
        <dbReference type="SAM" id="Phobius"/>
    </source>
</evidence>
<dbReference type="Proteomes" id="UP001358417">
    <property type="component" value="Unassembled WGS sequence"/>
</dbReference>
<evidence type="ECO:0000313" key="3">
    <source>
        <dbReference type="EMBL" id="KAK5062712.1"/>
    </source>
</evidence>
<reference evidence="3 4" key="1">
    <citation type="submission" date="2023-08" db="EMBL/GenBank/DDBJ databases">
        <title>Black Yeasts Isolated from many extreme environments.</title>
        <authorList>
            <person name="Coleine C."/>
            <person name="Stajich J.E."/>
            <person name="Selbmann L."/>
        </authorList>
    </citation>
    <scope>NUCLEOTIDE SEQUENCE [LARGE SCALE GENOMIC DNA]</scope>
    <source>
        <strain evidence="3 4">CCFEE 5792</strain>
    </source>
</reference>
<dbReference type="GeneID" id="89972964"/>
<accession>A0AAV9NRS2</accession>
<feature type="compositionally biased region" description="Polar residues" evidence="1">
    <location>
        <begin position="52"/>
        <end position="82"/>
    </location>
</feature>
<gene>
    <name evidence="3" type="ORF">LTR84_004786</name>
</gene>
<proteinExistence type="predicted"/>
<keyword evidence="2" id="KW-1133">Transmembrane helix</keyword>
<dbReference type="Gene3D" id="6.10.250.370">
    <property type="match status" value="1"/>
</dbReference>